<proteinExistence type="predicted"/>
<gene>
    <name evidence="1" type="ORF">AVEN_51320_1</name>
</gene>
<comment type="caution">
    <text evidence="1">The sequence shown here is derived from an EMBL/GenBank/DDBJ whole genome shotgun (WGS) entry which is preliminary data.</text>
</comment>
<evidence type="ECO:0000313" key="2">
    <source>
        <dbReference type="Proteomes" id="UP000499080"/>
    </source>
</evidence>
<name>A0A4Y2TP21_ARAVE</name>
<evidence type="ECO:0000313" key="1">
    <source>
        <dbReference type="EMBL" id="GBO00836.1"/>
    </source>
</evidence>
<dbReference type="AlphaFoldDB" id="A0A4Y2TP21"/>
<accession>A0A4Y2TP21</accession>
<reference evidence="1 2" key="1">
    <citation type="journal article" date="2019" name="Sci. Rep.">
        <title>Orb-weaving spider Araneus ventricosus genome elucidates the spidroin gene catalogue.</title>
        <authorList>
            <person name="Kono N."/>
            <person name="Nakamura H."/>
            <person name="Ohtoshi R."/>
            <person name="Moran D.A.P."/>
            <person name="Shinohara A."/>
            <person name="Yoshida Y."/>
            <person name="Fujiwara M."/>
            <person name="Mori M."/>
            <person name="Tomita M."/>
            <person name="Arakawa K."/>
        </authorList>
    </citation>
    <scope>NUCLEOTIDE SEQUENCE [LARGE SCALE GENOMIC DNA]</scope>
</reference>
<protein>
    <submittedName>
        <fullName evidence="1">Uncharacterized protein</fullName>
    </submittedName>
</protein>
<keyword evidence="2" id="KW-1185">Reference proteome</keyword>
<sequence length="116" mass="13843">MRIRIPIKPFHVILSLLEPFLLPRIRRNTIVTTRKLVFEILMNLLEASLQQEKQFDIERCRSLKRKHRSKVPAYCKRKGSFLSFLPSKLPFRMIYESVRHPVDIPVQSIRPPSRFC</sequence>
<dbReference type="Proteomes" id="UP000499080">
    <property type="component" value="Unassembled WGS sequence"/>
</dbReference>
<organism evidence="1 2">
    <name type="scientific">Araneus ventricosus</name>
    <name type="common">Orbweaver spider</name>
    <name type="synonym">Epeira ventricosa</name>
    <dbReference type="NCBI Taxonomy" id="182803"/>
    <lineage>
        <taxon>Eukaryota</taxon>
        <taxon>Metazoa</taxon>
        <taxon>Ecdysozoa</taxon>
        <taxon>Arthropoda</taxon>
        <taxon>Chelicerata</taxon>
        <taxon>Arachnida</taxon>
        <taxon>Araneae</taxon>
        <taxon>Araneomorphae</taxon>
        <taxon>Entelegynae</taxon>
        <taxon>Araneoidea</taxon>
        <taxon>Araneidae</taxon>
        <taxon>Araneus</taxon>
    </lineage>
</organism>
<dbReference type="EMBL" id="BGPR01029197">
    <property type="protein sequence ID" value="GBO00836.1"/>
    <property type="molecule type" value="Genomic_DNA"/>
</dbReference>